<dbReference type="RefSeq" id="WP_343783581.1">
    <property type="nucleotide sequence ID" value="NZ_BAAACZ010000018.1"/>
</dbReference>
<dbReference type="SUPFAM" id="SSF52172">
    <property type="entry name" value="CheY-like"/>
    <property type="match status" value="1"/>
</dbReference>
<dbReference type="PANTHER" id="PTHR43384:SF6">
    <property type="entry name" value="SEPTUM SITE-DETERMINING PROTEIN MIND HOMOLOG, CHLOROPLASTIC"/>
    <property type="match status" value="1"/>
</dbReference>
<evidence type="ECO:0000313" key="4">
    <source>
        <dbReference type="EMBL" id="GAA0465570.1"/>
    </source>
</evidence>
<organism evidence="4 5">
    <name type="scientific">Alkalibacillus silvisoli</name>
    <dbReference type="NCBI Taxonomy" id="392823"/>
    <lineage>
        <taxon>Bacteria</taxon>
        <taxon>Bacillati</taxon>
        <taxon>Bacillota</taxon>
        <taxon>Bacilli</taxon>
        <taxon>Bacillales</taxon>
        <taxon>Bacillaceae</taxon>
        <taxon>Alkalibacillus</taxon>
    </lineage>
</organism>
<dbReference type="SUPFAM" id="SSF52540">
    <property type="entry name" value="P-loop containing nucleoside triphosphate hydrolases"/>
    <property type="match status" value="1"/>
</dbReference>
<dbReference type="InterPro" id="IPR027417">
    <property type="entry name" value="P-loop_NTPase"/>
</dbReference>
<dbReference type="InterPro" id="IPR050625">
    <property type="entry name" value="ParA/MinD_ATPase"/>
</dbReference>
<reference evidence="4 5" key="1">
    <citation type="journal article" date="2019" name="Int. J. Syst. Evol. Microbiol.">
        <title>The Global Catalogue of Microorganisms (GCM) 10K type strain sequencing project: providing services to taxonomists for standard genome sequencing and annotation.</title>
        <authorList>
            <consortium name="The Broad Institute Genomics Platform"/>
            <consortium name="The Broad Institute Genome Sequencing Center for Infectious Disease"/>
            <person name="Wu L."/>
            <person name="Ma J."/>
        </authorList>
    </citation>
    <scope>NUCLEOTIDE SEQUENCE [LARGE SCALE GENOMIC DNA]</scope>
    <source>
        <strain evidence="4 5">JCM 14193</strain>
    </source>
</reference>
<feature type="domain" description="AAA" evidence="3">
    <location>
        <begin position="141"/>
        <end position="304"/>
    </location>
</feature>
<protein>
    <recommendedName>
        <fullName evidence="3">AAA domain-containing protein</fullName>
    </recommendedName>
</protein>
<keyword evidence="1" id="KW-0547">Nucleotide-binding</keyword>
<accession>A0ABN1A233</accession>
<dbReference type="InterPro" id="IPR025669">
    <property type="entry name" value="AAA_dom"/>
</dbReference>
<name>A0ABN1A233_9BACI</name>
<evidence type="ECO:0000256" key="1">
    <source>
        <dbReference type="ARBA" id="ARBA00022741"/>
    </source>
</evidence>
<comment type="caution">
    <text evidence="4">The sequence shown here is derived from an EMBL/GenBank/DDBJ whole genome shotgun (WGS) entry which is preliminary data.</text>
</comment>
<dbReference type="Proteomes" id="UP001500740">
    <property type="component" value="Unassembled WGS sequence"/>
</dbReference>
<keyword evidence="5" id="KW-1185">Reference proteome</keyword>
<evidence type="ECO:0000256" key="2">
    <source>
        <dbReference type="ARBA" id="ARBA00022840"/>
    </source>
</evidence>
<dbReference type="PANTHER" id="PTHR43384">
    <property type="entry name" value="SEPTUM SITE-DETERMINING PROTEIN MIND HOMOLOG, CHLOROPLASTIC-RELATED"/>
    <property type="match status" value="1"/>
</dbReference>
<gene>
    <name evidence="4" type="ORF">GCM10008935_21750</name>
</gene>
<evidence type="ECO:0000313" key="5">
    <source>
        <dbReference type="Proteomes" id="UP001500740"/>
    </source>
</evidence>
<dbReference type="Gene3D" id="3.40.50.300">
    <property type="entry name" value="P-loop containing nucleotide triphosphate hydrolases"/>
    <property type="match status" value="1"/>
</dbReference>
<evidence type="ECO:0000259" key="3">
    <source>
        <dbReference type="Pfam" id="PF13614"/>
    </source>
</evidence>
<keyword evidence="2" id="KW-0067">ATP-binding</keyword>
<sequence>MEKLDILLVSENEGVTNQILNSLERDEVSITVIRSEDVSREVNRQMRHIVIFVHSDNEYVVEHIQYVKNISSQSLVIYLSQETDISTLRNITRAGAEEFFILPDELSLFISRMPTIIKNYQIKIQSEQNETMIFGKSNGSIYSFYSGKGGSGKSLLASTFAQTVKLESVAEVILIDFDIQYGGIETIMSIDSNRSLLDLKPVIQELNESHIRNVSQTEQYSNLEVLISPRDAEATDYLDDQFISRLLRTCRRSFDLCVIDLPSQINSLVATALEESDYIYYVLSPETPSLKVLKHYEELCERLGINLESNMEIIINQVSKANELKIKDLKELMRFPVVATIRKDYKGLQSFINKGEPIRKKQKEKLIPFARDVRKFSRAVLK</sequence>
<dbReference type="EMBL" id="BAAACZ010000018">
    <property type="protein sequence ID" value="GAA0465570.1"/>
    <property type="molecule type" value="Genomic_DNA"/>
</dbReference>
<dbReference type="InterPro" id="IPR011006">
    <property type="entry name" value="CheY-like_superfamily"/>
</dbReference>
<dbReference type="Pfam" id="PF13614">
    <property type="entry name" value="AAA_31"/>
    <property type="match status" value="1"/>
</dbReference>
<proteinExistence type="predicted"/>